<comment type="caution">
    <text evidence="1">The sequence shown here is derived from an EMBL/GenBank/DDBJ whole genome shotgun (WGS) entry which is preliminary data.</text>
</comment>
<dbReference type="Proteomes" id="UP000814033">
    <property type="component" value="Unassembled WGS sequence"/>
</dbReference>
<feature type="non-terminal residue" evidence="1">
    <location>
        <position position="117"/>
    </location>
</feature>
<proteinExistence type="predicted"/>
<organism evidence="1 2">
    <name type="scientific">Auriscalpium vulgare</name>
    <dbReference type="NCBI Taxonomy" id="40419"/>
    <lineage>
        <taxon>Eukaryota</taxon>
        <taxon>Fungi</taxon>
        <taxon>Dikarya</taxon>
        <taxon>Basidiomycota</taxon>
        <taxon>Agaricomycotina</taxon>
        <taxon>Agaricomycetes</taxon>
        <taxon>Russulales</taxon>
        <taxon>Auriscalpiaceae</taxon>
        <taxon>Auriscalpium</taxon>
    </lineage>
</organism>
<keyword evidence="1" id="KW-0378">Hydrolase</keyword>
<feature type="non-terminal residue" evidence="1">
    <location>
        <position position="1"/>
    </location>
</feature>
<reference evidence="1" key="1">
    <citation type="submission" date="2021-02" db="EMBL/GenBank/DDBJ databases">
        <authorList>
            <consortium name="DOE Joint Genome Institute"/>
            <person name="Ahrendt S."/>
            <person name="Looney B.P."/>
            <person name="Miyauchi S."/>
            <person name="Morin E."/>
            <person name="Drula E."/>
            <person name="Courty P.E."/>
            <person name="Chicoki N."/>
            <person name="Fauchery L."/>
            <person name="Kohler A."/>
            <person name="Kuo A."/>
            <person name="Labutti K."/>
            <person name="Pangilinan J."/>
            <person name="Lipzen A."/>
            <person name="Riley R."/>
            <person name="Andreopoulos W."/>
            <person name="He G."/>
            <person name="Johnson J."/>
            <person name="Barry K.W."/>
            <person name="Grigoriev I.V."/>
            <person name="Nagy L."/>
            <person name="Hibbett D."/>
            <person name="Henrissat B."/>
            <person name="Matheny P.B."/>
            <person name="Labbe J."/>
            <person name="Martin F."/>
        </authorList>
    </citation>
    <scope>NUCLEOTIDE SEQUENCE</scope>
    <source>
        <strain evidence="1">FP105234-sp</strain>
    </source>
</reference>
<sequence>DAPARTIPKCLFYFETYRECTAAVETIRKILPRPLRELVQTFKSFTSEAGKEKLWDDFKRGDVRVLCATDAAGMGCNVPDVKYVAIFTDPRSFSTLIQRWGRAARSRDVQGTCLLFV</sequence>
<gene>
    <name evidence="1" type="ORF">FA95DRAFT_1466911</name>
</gene>
<protein>
    <submittedName>
        <fullName evidence="1">P-loop containing nucleoside triphosphate hydrolase protein</fullName>
    </submittedName>
</protein>
<keyword evidence="2" id="KW-1185">Reference proteome</keyword>
<dbReference type="EMBL" id="MU275976">
    <property type="protein sequence ID" value="KAI0044637.1"/>
    <property type="molecule type" value="Genomic_DNA"/>
</dbReference>
<evidence type="ECO:0000313" key="2">
    <source>
        <dbReference type="Proteomes" id="UP000814033"/>
    </source>
</evidence>
<accession>A0ACB8RL49</accession>
<reference evidence="1" key="2">
    <citation type="journal article" date="2022" name="New Phytol.">
        <title>Evolutionary transition to the ectomycorrhizal habit in the genomes of a hyperdiverse lineage of mushroom-forming fungi.</title>
        <authorList>
            <person name="Looney B."/>
            <person name="Miyauchi S."/>
            <person name="Morin E."/>
            <person name="Drula E."/>
            <person name="Courty P.E."/>
            <person name="Kohler A."/>
            <person name="Kuo A."/>
            <person name="LaButti K."/>
            <person name="Pangilinan J."/>
            <person name="Lipzen A."/>
            <person name="Riley R."/>
            <person name="Andreopoulos W."/>
            <person name="He G."/>
            <person name="Johnson J."/>
            <person name="Nolan M."/>
            <person name="Tritt A."/>
            <person name="Barry K.W."/>
            <person name="Grigoriev I.V."/>
            <person name="Nagy L.G."/>
            <person name="Hibbett D."/>
            <person name="Henrissat B."/>
            <person name="Matheny P.B."/>
            <person name="Labbe J."/>
            <person name="Martin F.M."/>
        </authorList>
    </citation>
    <scope>NUCLEOTIDE SEQUENCE</scope>
    <source>
        <strain evidence="1">FP105234-sp</strain>
    </source>
</reference>
<evidence type="ECO:0000313" key="1">
    <source>
        <dbReference type="EMBL" id="KAI0044637.1"/>
    </source>
</evidence>
<name>A0ACB8RL49_9AGAM</name>